<proteinExistence type="inferred from homology"/>
<evidence type="ECO:0000256" key="1">
    <source>
        <dbReference type="ARBA" id="ARBA00009981"/>
    </source>
</evidence>
<dbReference type="STRING" id="40754.THII_0524"/>
<dbReference type="SUPFAM" id="SSF143120">
    <property type="entry name" value="YefM-like"/>
    <property type="match status" value="1"/>
</dbReference>
<dbReference type="OrthoDB" id="9802003at2"/>
<dbReference type="Gene3D" id="3.40.1620.10">
    <property type="entry name" value="YefM-like domain"/>
    <property type="match status" value="1"/>
</dbReference>
<dbReference type="InterPro" id="IPR036165">
    <property type="entry name" value="YefM-like_sf"/>
</dbReference>
<comment type="similarity">
    <text evidence="1">Belongs to the phD/YefM antitoxin family.</text>
</comment>
<organism evidence="2 3">
    <name type="scientific">Thioploca ingrica</name>
    <dbReference type="NCBI Taxonomy" id="40754"/>
    <lineage>
        <taxon>Bacteria</taxon>
        <taxon>Pseudomonadati</taxon>
        <taxon>Pseudomonadota</taxon>
        <taxon>Gammaproteobacteria</taxon>
        <taxon>Thiotrichales</taxon>
        <taxon>Thiotrichaceae</taxon>
        <taxon>Thioploca</taxon>
    </lineage>
</organism>
<dbReference type="EMBL" id="AP014633">
    <property type="protein sequence ID" value="BAP54821.1"/>
    <property type="molecule type" value="Genomic_DNA"/>
</dbReference>
<dbReference type="Proteomes" id="UP000031623">
    <property type="component" value="Chromosome"/>
</dbReference>
<keyword evidence="3" id="KW-1185">Reference proteome</keyword>
<protein>
    <submittedName>
        <fullName evidence="2">Prevent-host-death family protein</fullName>
    </submittedName>
</protein>
<reference evidence="2 3" key="1">
    <citation type="journal article" date="2014" name="ISME J.">
        <title>Ecophysiology of Thioploca ingrica as revealed by the complete genome sequence supplemented with proteomic evidence.</title>
        <authorList>
            <person name="Kojima H."/>
            <person name="Ogura Y."/>
            <person name="Yamamoto N."/>
            <person name="Togashi T."/>
            <person name="Mori H."/>
            <person name="Watanabe T."/>
            <person name="Nemoto F."/>
            <person name="Kurokawa K."/>
            <person name="Hayashi T."/>
            <person name="Fukui M."/>
        </authorList>
    </citation>
    <scope>NUCLEOTIDE SEQUENCE [LARGE SCALE GENOMIC DNA]</scope>
</reference>
<accession>A0A090BUB6</accession>
<evidence type="ECO:0000313" key="3">
    <source>
        <dbReference type="Proteomes" id="UP000031623"/>
    </source>
</evidence>
<name>A0A090BUB6_9GAMM</name>
<gene>
    <name evidence="2" type="ORF">THII_0524</name>
</gene>
<dbReference type="HOGENOM" id="CLU_155837_2_0_6"/>
<dbReference type="KEGG" id="tig:THII_0524"/>
<evidence type="ECO:0000313" key="2">
    <source>
        <dbReference type="EMBL" id="BAP54821.1"/>
    </source>
</evidence>
<sequence>MLQTTIDNFHQNLQQEVEHCIENHEILHVKRQQGEDFVVISATDWRAIEETLFLNRIPGLVESIYQADQEPLEQGTLLKDLDW</sequence>
<dbReference type="AlphaFoldDB" id="A0A090BUB6"/>